<dbReference type="InterPro" id="IPR005786">
    <property type="entry name" value="B_amino_transII"/>
</dbReference>
<dbReference type="GO" id="GO:0052654">
    <property type="term" value="F:L-leucine-2-oxoglutarate transaminase activity"/>
    <property type="evidence" value="ECO:0007669"/>
    <property type="project" value="RHEA"/>
</dbReference>
<dbReference type="GO" id="GO:0052656">
    <property type="term" value="F:L-isoleucine-2-oxoglutarate transaminase activity"/>
    <property type="evidence" value="ECO:0007669"/>
    <property type="project" value="RHEA"/>
</dbReference>
<comment type="similarity">
    <text evidence="2 7">Belongs to the class-IV pyridoxal-phosphate-dependent aminotransferase family.</text>
</comment>
<evidence type="ECO:0000313" key="10">
    <source>
        <dbReference type="EMBL" id="EFJ45222.1"/>
    </source>
</evidence>
<dbReference type="EMBL" id="GL378358">
    <property type="protein sequence ID" value="EFJ45222.1"/>
    <property type="molecule type" value="Genomic_DNA"/>
</dbReference>
<dbReference type="SUPFAM" id="SSF56752">
    <property type="entry name" value="D-aminoacid aminotransferase-like PLP-dependent enzymes"/>
    <property type="match status" value="1"/>
</dbReference>
<dbReference type="eggNOG" id="KOG0975">
    <property type="taxonomic scope" value="Eukaryota"/>
</dbReference>
<dbReference type="InParanoid" id="D8U4P1"/>
<gene>
    <name evidence="10" type="primary">bca1</name>
    <name evidence="10" type="ORF">VOLCADRAFT_43047</name>
</gene>
<feature type="non-terminal residue" evidence="10">
    <location>
        <position position="355"/>
    </location>
</feature>
<protein>
    <recommendedName>
        <fullName evidence="9">Branched-chain-amino-acid aminotransferase</fullName>
        <ecNumber evidence="9">2.6.1.42</ecNumber>
    </recommendedName>
</protein>
<feature type="non-terminal residue" evidence="10">
    <location>
        <position position="1"/>
    </location>
</feature>
<dbReference type="GeneID" id="9616162"/>
<reference evidence="10 11" key="1">
    <citation type="journal article" date="2010" name="Science">
        <title>Genomic analysis of organismal complexity in the multicellular green alga Volvox carteri.</title>
        <authorList>
            <person name="Prochnik S.E."/>
            <person name="Umen J."/>
            <person name="Nedelcu A.M."/>
            <person name="Hallmann A."/>
            <person name="Miller S.M."/>
            <person name="Nishii I."/>
            <person name="Ferris P."/>
            <person name="Kuo A."/>
            <person name="Mitros T."/>
            <person name="Fritz-Laylin L.K."/>
            <person name="Hellsten U."/>
            <person name="Chapman J."/>
            <person name="Simakov O."/>
            <person name="Rensing S.A."/>
            <person name="Terry A."/>
            <person name="Pangilinan J."/>
            <person name="Kapitonov V."/>
            <person name="Jurka J."/>
            <person name="Salamov A."/>
            <person name="Shapiro H."/>
            <person name="Schmutz J."/>
            <person name="Grimwood J."/>
            <person name="Lindquist E."/>
            <person name="Lucas S."/>
            <person name="Grigoriev I.V."/>
            <person name="Schmitt R."/>
            <person name="Kirk D."/>
            <person name="Rokhsar D.S."/>
        </authorList>
    </citation>
    <scope>NUCLEOTIDE SEQUENCE [LARGE SCALE GENOMIC DNA]</scope>
    <source>
        <strain evidence="11">f. Nagariensis / Eve</strain>
    </source>
</reference>
<sequence length="355" mass="37145">AGAAATVDWSRVRLGVDAAPTMFVATWSPETGRWSGGELLPYGPLNLLPAAQVLNYGQSIFEGMKAYRCCDGGDSSDAAAATTGSGRVRLFRPDANGARFAAGAVRMCMPPVPQAIFLAAVHAVVRANVAWVPPAAKGSLYVRPLLLGTGPLLGLCPAPSYTFVVYAVPVGSRAKGGRLASLDFLIHDSLHRAAPRGVGSTKAAGNYSPCLRAQADAREAGCQDCIYLDARSDTYLEEGSGCNIFTTHGSLVTTPPAAGSILPGITRASLLQLAVVLGYSVREAPITVQDAMKADEMFASGTAMVVQPIGSITYKGRRPGSLAPGVGPVTQRLYSLLTSIQYGRAPDPFEWMIEV</sequence>
<feature type="modified residue" description="N6-(pyridoxal phosphate)lysine" evidence="6">
    <location>
        <position position="202"/>
    </location>
</feature>
<evidence type="ECO:0000256" key="9">
    <source>
        <dbReference type="RuleBase" id="RU004517"/>
    </source>
</evidence>
<dbReference type="Proteomes" id="UP000001058">
    <property type="component" value="Unassembled WGS sequence"/>
</dbReference>
<evidence type="ECO:0000256" key="4">
    <source>
        <dbReference type="ARBA" id="ARBA00022679"/>
    </source>
</evidence>
<dbReference type="STRING" id="3068.D8U4P1"/>
<dbReference type="Pfam" id="PF01063">
    <property type="entry name" value="Aminotran_4"/>
    <property type="match status" value="1"/>
</dbReference>
<keyword evidence="9" id="KW-0100">Branched-chain amino acid biosynthesis</keyword>
<dbReference type="AlphaFoldDB" id="D8U4P1"/>
<dbReference type="InterPro" id="IPR018300">
    <property type="entry name" value="Aminotrans_IV_CS"/>
</dbReference>
<dbReference type="InterPro" id="IPR001544">
    <property type="entry name" value="Aminotrans_IV"/>
</dbReference>
<organism evidence="11">
    <name type="scientific">Volvox carteri f. nagariensis</name>
    <dbReference type="NCBI Taxonomy" id="3068"/>
    <lineage>
        <taxon>Eukaryota</taxon>
        <taxon>Viridiplantae</taxon>
        <taxon>Chlorophyta</taxon>
        <taxon>core chlorophytes</taxon>
        <taxon>Chlorophyceae</taxon>
        <taxon>CS clade</taxon>
        <taxon>Chlamydomonadales</taxon>
        <taxon>Volvocaceae</taxon>
        <taxon>Volvox</taxon>
    </lineage>
</organism>
<evidence type="ECO:0000256" key="6">
    <source>
        <dbReference type="PIRSR" id="PIRSR006468-1"/>
    </source>
</evidence>
<dbReference type="KEGG" id="vcn:VOLCADRAFT_43047"/>
<dbReference type="InterPro" id="IPR043131">
    <property type="entry name" value="BCAT-like_N"/>
</dbReference>
<evidence type="ECO:0000256" key="8">
    <source>
        <dbReference type="RuleBase" id="RU004516"/>
    </source>
</evidence>
<dbReference type="InterPro" id="IPR043132">
    <property type="entry name" value="BCAT-like_C"/>
</dbReference>
<comment type="cofactor">
    <cofactor evidence="1 8">
        <name>pyridoxal 5'-phosphate</name>
        <dbReference type="ChEBI" id="CHEBI:597326"/>
    </cofactor>
</comment>
<keyword evidence="3 9" id="KW-0032">Aminotransferase</keyword>
<dbReference type="EC" id="2.6.1.42" evidence="9"/>
<dbReference type="Gene3D" id="3.20.10.10">
    <property type="entry name" value="D-amino Acid Aminotransferase, subunit A, domain 2"/>
    <property type="match status" value="1"/>
</dbReference>
<evidence type="ECO:0000313" key="11">
    <source>
        <dbReference type="Proteomes" id="UP000001058"/>
    </source>
</evidence>
<evidence type="ECO:0000256" key="7">
    <source>
        <dbReference type="RuleBase" id="RU004106"/>
    </source>
</evidence>
<dbReference type="PANTHER" id="PTHR42825">
    <property type="entry name" value="AMINO ACID AMINOTRANSFERASE"/>
    <property type="match status" value="1"/>
</dbReference>
<evidence type="ECO:0000256" key="5">
    <source>
        <dbReference type="ARBA" id="ARBA00022898"/>
    </source>
</evidence>
<dbReference type="PIRSF" id="PIRSF006468">
    <property type="entry name" value="BCAT1"/>
    <property type="match status" value="1"/>
</dbReference>
<dbReference type="Gene3D" id="3.30.470.10">
    <property type="match status" value="1"/>
</dbReference>
<dbReference type="GO" id="GO:0009082">
    <property type="term" value="P:branched-chain amino acid biosynthetic process"/>
    <property type="evidence" value="ECO:0007669"/>
    <property type="project" value="UniProtKB-KW"/>
</dbReference>
<dbReference type="OrthoDB" id="409992at2759"/>
<dbReference type="GO" id="GO:0052655">
    <property type="term" value="F:L-valine-2-oxoglutarate transaminase activity"/>
    <property type="evidence" value="ECO:0007669"/>
    <property type="project" value="RHEA"/>
</dbReference>
<dbReference type="CDD" id="cd01557">
    <property type="entry name" value="BCAT_beta_family"/>
    <property type="match status" value="1"/>
</dbReference>
<evidence type="ECO:0000256" key="1">
    <source>
        <dbReference type="ARBA" id="ARBA00001933"/>
    </source>
</evidence>
<keyword evidence="11" id="KW-1185">Reference proteome</keyword>
<dbReference type="NCBIfam" id="TIGR01123">
    <property type="entry name" value="ilvE_II"/>
    <property type="match status" value="1"/>
</dbReference>
<evidence type="ECO:0000256" key="3">
    <source>
        <dbReference type="ARBA" id="ARBA00022576"/>
    </source>
</evidence>
<dbReference type="GO" id="GO:0008652">
    <property type="term" value="P:amino acid biosynthetic process"/>
    <property type="evidence" value="ECO:0007669"/>
    <property type="project" value="UniProtKB-KW"/>
</dbReference>
<keyword evidence="4 9" id="KW-0808">Transferase</keyword>
<dbReference type="InterPro" id="IPR036038">
    <property type="entry name" value="Aminotransferase-like"/>
</dbReference>
<dbReference type="PANTHER" id="PTHR42825:SF2">
    <property type="entry name" value="BRANCHED-CHAIN-AMINO-ACID AMINOTRANSFERASE 3, CHLOROPLASTIC-RELATED"/>
    <property type="match status" value="1"/>
</dbReference>
<accession>D8U4P1</accession>
<keyword evidence="9" id="KW-0028">Amino-acid biosynthesis</keyword>
<dbReference type="InterPro" id="IPR033939">
    <property type="entry name" value="BCAT_family"/>
</dbReference>
<comment type="catalytic activity">
    <reaction evidence="9">
        <text>L-isoleucine + 2-oxoglutarate = (S)-3-methyl-2-oxopentanoate + L-glutamate</text>
        <dbReference type="Rhea" id="RHEA:24801"/>
        <dbReference type="ChEBI" id="CHEBI:16810"/>
        <dbReference type="ChEBI" id="CHEBI:29985"/>
        <dbReference type="ChEBI" id="CHEBI:35146"/>
        <dbReference type="ChEBI" id="CHEBI:58045"/>
        <dbReference type="EC" id="2.6.1.42"/>
    </reaction>
</comment>
<proteinExistence type="inferred from homology"/>
<dbReference type="NCBIfam" id="NF009897">
    <property type="entry name" value="PRK13357.1"/>
    <property type="match status" value="1"/>
</dbReference>
<comment type="catalytic activity">
    <reaction evidence="9">
        <text>L-leucine + 2-oxoglutarate = 4-methyl-2-oxopentanoate + L-glutamate</text>
        <dbReference type="Rhea" id="RHEA:18321"/>
        <dbReference type="ChEBI" id="CHEBI:16810"/>
        <dbReference type="ChEBI" id="CHEBI:17865"/>
        <dbReference type="ChEBI" id="CHEBI:29985"/>
        <dbReference type="ChEBI" id="CHEBI:57427"/>
        <dbReference type="EC" id="2.6.1.42"/>
    </reaction>
</comment>
<comment type="catalytic activity">
    <reaction evidence="9">
        <text>L-valine + 2-oxoglutarate = 3-methyl-2-oxobutanoate + L-glutamate</text>
        <dbReference type="Rhea" id="RHEA:24813"/>
        <dbReference type="ChEBI" id="CHEBI:11851"/>
        <dbReference type="ChEBI" id="CHEBI:16810"/>
        <dbReference type="ChEBI" id="CHEBI:29985"/>
        <dbReference type="ChEBI" id="CHEBI:57762"/>
        <dbReference type="EC" id="2.6.1.42"/>
    </reaction>
</comment>
<name>D8U4P1_VOLCA</name>
<dbReference type="RefSeq" id="XP_002953598.1">
    <property type="nucleotide sequence ID" value="XM_002953552.1"/>
</dbReference>
<evidence type="ECO:0000256" key="2">
    <source>
        <dbReference type="ARBA" id="ARBA00009320"/>
    </source>
</evidence>
<keyword evidence="5 8" id="KW-0663">Pyridoxal phosphate</keyword>
<dbReference type="PROSITE" id="PS00770">
    <property type="entry name" value="AA_TRANSFER_CLASS_4"/>
    <property type="match status" value="1"/>
</dbReference>